<dbReference type="Proteomes" id="UP000066284">
    <property type="component" value="Chromosome 1"/>
</dbReference>
<evidence type="ECO:0000313" key="2">
    <source>
        <dbReference type="EMBL" id="CUQ65476.1"/>
    </source>
</evidence>
<reference evidence="3" key="1">
    <citation type="submission" date="2015-09" db="EMBL/GenBank/DDBJ databases">
        <authorList>
            <person name="Daims H."/>
        </authorList>
    </citation>
    <scope>NUCLEOTIDE SEQUENCE [LARGE SCALE GENOMIC DNA]</scope>
</reference>
<dbReference type="AlphaFoldDB" id="A0A0S4KSZ1"/>
<dbReference type="KEGG" id="nio:NITINOP_0500"/>
<name>A0A0S4KSZ1_9BACT</name>
<evidence type="ECO:0000313" key="3">
    <source>
        <dbReference type="Proteomes" id="UP000066284"/>
    </source>
</evidence>
<protein>
    <submittedName>
        <fullName evidence="2">Uncharacterized protein</fullName>
    </submittedName>
</protein>
<organism evidence="2 3">
    <name type="scientific">Candidatus Nitrospira inopinata</name>
    <dbReference type="NCBI Taxonomy" id="1715989"/>
    <lineage>
        <taxon>Bacteria</taxon>
        <taxon>Pseudomonadati</taxon>
        <taxon>Nitrospirota</taxon>
        <taxon>Nitrospiria</taxon>
        <taxon>Nitrospirales</taxon>
        <taxon>Nitrospiraceae</taxon>
        <taxon>Nitrospira</taxon>
    </lineage>
</organism>
<evidence type="ECO:0000256" key="1">
    <source>
        <dbReference type="SAM" id="MobiDB-lite"/>
    </source>
</evidence>
<dbReference type="EMBL" id="LN885086">
    <property type="protein sequence ID" value="CUQ65476.1"/>
    <property type="molecule type" value="Genomic_DNA"/>
</dbReference>
<accession>A0A0S4KSZ1</accession>
<keyword evidence="3" id="KW-1185">Reference proteome</keyword>
<sequence length="85" mass="9316">MLAGPFPHIAQEVLYALKRDINGDKYVRDKLLTLETSECNKPRGATGIYRGTSGTVPKTGKETSLDAGRIHGEQTRLDAKTMTQP</sequence>
<gene>
    <name evidence="2" type="ORF">NITINOP_0500</name>
</gene>
<feature type="compositionally biased region" description="Basic and acidic residues" evidence="1">
    <location>
        <begin position="59"/>
        <end position="79"/>
    </location>
</feature>
<proteinExistence type="predicted"/>
<feature type="region of interest" description="Disordered" evidence="1">
    <location>
        <begin position="42"/>
        <end position="85"/>
    </location>
</feature>